<dbReference type="InterPro" id="IPR011249">
    <property type="entry name" value="Metalloenz_LuxS/M16"/>
</dbReference>
<reference evidence="3" key="1">
    <citation type="submission" date="2023-10" db="EMBL/GenBank/DDBJ databases">
        <title>Genome analysis and identification of Salinococcus sp. Bachu38 nov., a PGPR from the rhizosphere of Tamarix.</title>
        <authorList>
            <person name="Liang Z."/>
            <person name="Zhang X."/>
            <person name="Jia J."/>
            <person name="Chen X."/>
            <person name="Wang Y."/>
            <person name="Wang Q."/>
            <person name="Wang R."/>
        </authorList>
    </citation>
    <scope>NUCLEOTIDE SEQUENCE [LARGE SCALE GENOMIC DNA]</scope>
    <source>
        <strain evidence="3">Bachu38</strain>
    </source>
</reference>
<dbReference type="Pfam" id="PF05193">
    <property type="entry name" value="Peptidase_M16_C"/>
    <property type="match status" value="1"/>
</dbReference>
<proteinExistence type="predicted"/>
<organism evidence="2 3">
    <name type="scientific">Salinicoccus bachuensis</name>
    <dbReference type="NCBI Taxonomy" id="3136731"/>
    <lineage>
        <taxon>Bacteria</taxon>
        <taxon>Bacillati</taxon>
        <taxon>Bacillota</taxon>
        <taxon>Bacilli</taxon>
        <taxon>Bacillales</taxon>
        <taxon>Staphylococcaceae</taxon>
        <taxon>Salinicoccus</taxon>
    </lineage>
</organism>
<dbReference type="RefSeq" id="WP_342389113.1">
    <property type="nucleotide sequence ID" value="NZ_CP138333.2"/>
</dbReference>
<feature type="domain" description="Peptidase M16 C-terminal" evidence="1">
    <location>
        <begin position="181"/>
        <end position="353"/>
    </location>
</feature>
<dbReference type="EMBL" id="CP138333">
    <property type="protein sequence ID" value="WZX30599.1"/>
    <property type="molecule type" value="Genomic_DNA"/>
</dbReference>
<name>A0ABZ3CME0_9STAP</name>
<dbReference type="SUPFAM" id="SSF63411">
    <property type="entry name" value="LuxS/MPP-like metallohydrolase"/>
    <property type="match status" value="2"/>
</dbReference>
<dbReference type="Proteomes" id="UP001455384">
    <property type="component" value="Chromosome"/>
</dbReference>
<sequence>MYKVKNSEVNHIPTAIIETDKFKTITVQLQFRSRMERERVTKRNILSKMMVKRTVGFPKEADLLKYLAHYYGAHLTSNVSRKGQDHIVSFSMEFVNDRFIREALDVIGEMCRLLHDVLDTPSHYDSSYQDFFIKEKRLYRNRLRSMKDNRAQASFQAMLDVMFEGEDYKYLPHGVLEDVEDITLDEIKEEHARMMADDDIAILVVGAVDDSIKDDLKRIAARNENTEAAHRSYPYRAVEDVRRSNDTQQIEQAKLNMGFRTDVRNLQEQMAFNVMNQMYGGSASSLLFMNIREKLSLAYQIHSQVDVRNGYMFVMGGVDPGNVETAENAILGELEVLRKGEFDTEFVEEVKRMMKVNRQEVMDKPKGLITLEYNRMIQEAHPLSWEERLEAVDREMIMEISRKTALDTVYVLTRSDEDEKN</sequence>
<gene>
    <name evidence="2" type="primary">yfmF</name>
    <name evidence="2" type="ORF">RQP18_05250</name>
</gene>
<keyword evidence="3" id="KW-1185">Reference proteome</keyword>
<accession>A0ABZ3CME0</accession>
<evidence type="ECO:0000313" key="3">
    <source>
        <dbReference type="Proteomes" id="UP001455384"/>
    </source>
</evidence>
<evidence type="ECO:0000259" key="1">
    <source>
        <dbReference type="Pfam" id="PF05193"/>
    </source>
</evidence>
<dbReference type="InterPro" id="IPR007863">
    <property type="entry name" value="Peptidase_M16_C"/>
</dbReference>
<evidence type="ECO:0000313" key="2">
    <source>
        <dbReference type="EMBL" id="WZX30599.1"/>
    </source>
</evidence>
<dbReference type="Gene3D" id="3.30.830.10">
    <property type="entry name" value="Metalloenzyme, LuxS/M16 peptidase-like"/>
    <property type="match status" value="2"/>
</dbReference>
<protein>
    <submittedName>
        <fullName evidence="2">EF-P 5-aminopentanol modification-associated protein YfmF</fullName>
    </submittedName>
</protein>
<dbReference type="NCBIfam" id="NF047422">
    <property type="entry name" value="YfmF_fam"/>
    <property type="match status" value="1"/>
</dbReference>